<reference evidence="2 3" key="1">
    <citation type="submission" date="2020-01" db="EMBL/GenBank/DDBJ databases">
        <title>Complete Genome Sequence of Pseudomonas putida Strain TS312, Harboring the HdtS type N-acyl-homoserine Lactone Synthase, Isolated from a Paper Mill.</title>
        <authorList>
            <person name="Hosoe A."/>
            <person name="Suenaga T."/>
            <person name="Sugi T."/>
            <person name="Izumi T."/>
            <person name="Nagai N."/>
            <person name="Terada A."/>
        </authorList>
    </citation>
    <scope>NUCLEOTIDE SEQUENCE [LARGE SCALE GENOMIC DNA]</scope>
    <source>
        <strain evidence="2 3">TS312</strain>
    </source>
</reference>
<dbReference type="AlphaFoldDB" id="A0A7U6M0V1"/>
<evidence type="ECO:0000313" key="2">
    <source>
        <dbReference type="EMBL" id="BBU43913.1"/>
    </source>
</evidence>
<dbReference type="InterPro" id="IPR043968">
    <property type="entry name" value="SGNH"/>
</dbReference>
<evidence type="ECO:0000313" key="3">
    <source>
        <dbReference type="Proteomes" id="UP000464661"/>
    </source>
</evidence>
<dbReference type="RefSeq" id="WP_232062849.1">
    <property type="nucleotide sequence ID" value="NZ_AP022324.1"/>
</dbReference>
<dbReference type="Pfam" id="PF19040">
    <property type="entry name" value="SGNH"/>
    <property type="match status" value="1"/>
</dbReference>
<gene>
    <name evidence="2" type="ORF">PPTS312_18280</name>
</gene>
<dbReference type="EMBL" id="AP022324">
    <property type="protein sequence ID" value="BBU43913.1"/>
    <property type="molecule type" value="Genomic_DNA"/>
</dbReference>
<dbReference type="Proteomes" id="UP000464661">
    <property type="component" value="Chromosome"/>
</dbReference>
<sequence length="176" mass="19557">MKFNQMVRGELSNYDTVVLGASWHAYVRDPSFESDFRQTLRQLTEAGKTVVIALRAPGFMGYDRECSKKSIKIPFMSCEKQTSYTDKGDYAANKLVGKIALEYPRTSIFGLRDLICRNGTCSAYLNGSPLYYDEGHLSIPGSEMLGAEALRTKVLPLGLLEILSRSGEPIAKISNE</sequence>
<evidence type="ECO:0000259" key="1">
    <source>
        <dbReference type="Pfam" id="PF19040"/>
    </source>
</evidence>
<protein>
    <recommendedName>
        <fullName evidence="1">SGNH domain-containing protein</fullName>
    </recommendedName>
</protein>
<organism evidence="2 3">
    <name type="scientific">Pseudomonas putida</name>
    <name type="common">Arthrobacter siderocapsulatus</name>
    <dbReference type="NCBI Taxonomy" id="303"/>
    <lineage>
        <taxon>Bacteria</taxon>
        <taxon>Pseudomonadati</taxon>
        <taxon>Pseudomonadota</taxon>
        <taxon>Gammaproteobacteria</taxon>
        <taxon>Pseudomonadales</taxon>
        <taxon>Pseudomonadaceae</taxon>
        <taxon>Pseudomonas</taxon>
    </lineage>
</organism>
<name>A0A7U6M0V1_PSEPU</name>
<feature type="domain" description="SGNH" evidence="1">
    <location>
        <begin position="8"/>
        <end position="148"/>
    </location>
</feature>
<accession>A0A7U6M0V1</accession>
<proteinExistence type="predicted"/>